<evidence type="ECO:0000313" key="3">
    <source>
        <dbReference type="Proteomes" id="UP000489600"/>
    </source>
</evidence>
<dbReference type="Proteomes" id="UP000489600">
    <property type="component" value="Unassembled WGS sequence"/>
</dbReference>
<dbReference type="EMBL" id="CABITT030000001">
    <property type="protein sequence ID" value="VVA93296.1"/>
    <property type="molecule type" value="Genomic_DNA"/>
</dbReference>
<evidence type="ECO:0000256" key="1">
    <source>
        <dbReference type="SAM" id="MobiDB-lite"/>
    </source>
</evidence>
<accession>A0A565AV76</accession>
<comment type="caution">
    <text evidence="2">The sequence shown here is derived from an EMBL/GenBank/DDBJ whole genome shotgun (WGS) entry which is preliminary data.</text>
</comment>
<dbReference type="AlphaFoldDB" id="A0A565AV76"/>
<keyword evidence="3" id="KW-1185">Reference proteome</keyword>
<feature type="region of interest" description="Disordered" evidence="1">
    <location>
        <begin position="159"/>
        <end position="213"/>
    </location>
</feature>
<sequence length="213" mass="24186">MRLIDHPYLRPAFEPCPASHQTQLLCPDHPHQTQLPGPETQPMRLIDHHPQFCPTSHQTQLLYHNFEACVSPRLEAPTHHLIASVRPLSDDRVVEFDEMLDRTVGDDRSDTLVEFQGQEVEFDVDDLDIEVEFDETLDKAQTLDEDMGNWSDALVEEPQQSNFQNGEPSVGEPYVGEINTSSAAPPYKTRSGRMCKPVDKFSPTGHKTKSRKL</sequence>
<gene>
    <name evidence="2" type="ORF">ANE_LOCUS3741</name>
</gene>
<reference evidence="2" key="1">
    <citation type="submission" date="2019-07" db="EMBL/GenBank/DDBJ databases">
        <authorList>
            <person name="Dittberner H."/>
        </authorList>
    </citation>
    <scope>NUCLEOTIDE SEQUENCE [LARGE SCALE GENOMIC DNA]</scope>
</reference>
<protein>
    <submittedName>
        <fullName evidence="2">Uncharacterized protein</fullName>
    </submittedName>
</protein>
<organism evidence="2 3">
    <name type="scientific">Arabis nemorensis</name>
    <dbReference type="NCBI Taxonomy" id="586526"/>
    <lineage>
        <taxon>Eukaryota</taxon>
        <taxon>Viridiplantae</taxon>
        <taxon>Streptophyta</taxon>
        <taxon>Embryophyta</taxon>
        <taxon>Tracheophyta</taxon>
        <taxon>Spermatophyta</taxon>
        <taxon>Magnoliopsida</taxon>
        <taxon>eudicotyledons</taxon>
        <taxon>Gunneridae</taxon>
        <taxon>Pentapetalae</taxon>
        <taxon>rosids</taxon>
        <taxon>malvids</taxon>
        <taxon>Brassicales</taxon>
        <taxon>Brassicaceae</taxon>
        <taxon>Arabideae</taxon>
        <taxon>Arabis</taxon>
    </lineage>
</organism>
<proteinExistence type="predicted"/>
<evidence type="ECO:0000313" key="2">
    <source>
        <dbReference type="EMBL" id="VVA93296.1"/>
    </source>
</evidence>
<name>A0A565AV76_9BRAS</name>